<organism evidence="5 6">
    <name type="scientific">Chitinophaga arvensicola</name>
    <dbReference type="NCBI Taxonomy" id="29529"/>
    <lineage>
        <taxon>Bacteria</taxon>
        <taxon>Pseudomonadati</taxon>
        <taxon>Bacteroidota</taxon>
        <taxon>Chitinophagia</taxon>
        <taxon>Chitinophagales</taxon>
        <taxon>Chitinophagaceae</taxon>
        <taxon>Chitinophaga</taxon>
    </lineage>
</organism>
<dbReference type="InterPro" id="IPR036628">
    <property type="entry name" value="Clp_N_dom_sf"/>
</dbReference>
<dbReference type="Pfam" id="PF02861">
    <property type="entry name" value="Clp_N"/>
    <property type="match status" value="1"/>
</dbReference>
<dbReference type="AlphaFoldDB" id="A0A1I0S608"/>
<dbReference type="Pfam" id="PF07719">
    <property type="entry name" value="TPR_2"/>
    <property type="match status" value="1"/>
</dbReference>
<evidence type="ECO:0000256" key="1">
    <source>
        <dbReference type="ARBA" id="ARBA00022737"/>
    </source>
</evidence>
<feature type="repeat" description="TPR" evidence="3">
    <location>
        <begin position="280"/>
        <end position="313"/>
    </location>
</feature>
<feature type="repeat" description="TPR" evidence="3">
    <location>
        <begin position="212"/>
        <end position="245"/>
    </location>
</feature>
<keyword evidence="6" id="KW-1185">Reference proteome</keyword>
<dbReference type="OrthoDB" id="9780183at2"/>
<reference evidence="6" key="1">
    <citation type="submission" date="2016-10" db="EMBL/GenBank/DDBJ databases">
        <authorList>
            <person name="Varghese N."/>
            <person name="Submissions S."/>
        </authorList>
    </citation>
    <scope>NUCLEOTIDE SEQUENCE [LARGE SCALE GENOMIC DNA]</scope>
    <source>
        <strain evidence="6">DSM 3695</strain>
    </source>
</reference>
<dbReference type="PANTHER" id="PTHR44943:SF8">
    <property type="entry name" value="TPR REPEAT-CONTAINING PROTEIN MJ0263"/>
    <property type="match status" value="1"/>
</dbReference>
<dbReference type="PROSITE" id="PS50005">
    <property type="entry name" value="TPR"/>
    <property type="match status" value="2"/>
</dbReference>
<protein>
    <submittedName>
        <fullName evidence="5">Tetratricopeptide repeat-containing protein</fullName>
    </submittedName>
</protein>
<dbReference type="RefSeq" id="WP_089897207.1">
    <property type="nucleotide sequence ID" value="NZ_FOJG01000002.1"/>
</dbReference>
<dbReference type="PANTHER" id="PTHR44943">
    <property type="entry name" value="CELLULOSE SYNTHASE OPERON PROTEIN C"/>
    <property type="match status" value="1"/>
</dbReference>
<accession>A0A1I0S608</accession>
<evidence type="ECO:0000256" key="2">
    <source>
        <dbReference type="ARBA" id="ARBA00022803"/>
    </source>
</evidence>
<dbReference type="SMART" id="SM00028">
    <property type="entry name" value="TPR"/>
    <property type="match status" value="6"/>
</dbReference>
<evidence type="ECO:0000256" key="3">
    <source>
        <dbReference type="PROSITE-ProRule" id="PRU00339"/>
    </source>
</evidence>
<keyword evidence="1" id="KW-0677">Repeat</keyword>
<proteinExistence type="predicted"/>
<dbReference type="InterPro" id="IPR011990">
    <property type="entry name" value="TPR-like_helical_dom_sf"/>
</dbReference>
<evidence type="ECO:0000259" key="4">
    <source>
        <dbReference type="Pfam" id="PF02861"/>
    </source>
</evidence>
<dbReference type="InterPro" id="IPR019734">
    <property type="entry name" value="TPR_rpt"/>
</dbReference>
<feature type="domain" description="Clp R" evidence="4">
    <location>
        <begin position="8"/>
        <end position="113"/>
    </location>
</feature>
<dbReference type="SUPFAM" id="SSF81923">
    <property type="entry name" value="Double Clp-N motif"/>
    <property type="match status" value="1"/>
</dbReference>
<dbReference type="InterPro" id="IPR013105">
    <property type="entry name" value="TPR_2"/>
</dbReference>
<name>A0A1I0S608_9BACT</name>
<dbReference type="EMBL" id="FOJG01000002">
    <property type="protein sequence ID" value="SEW50449.1"/>
    <property type="molecule type" value="Genomic_DNA"/>
</dbReference>
<dbReference type="Gene3D" id="1.25.40.10">
    <property type="entry name" value="Tetratricopeptide repeat domain"/>
    <property type="match status" value="1"/>
</dbReference>
<evidence type="ECO:0000313" key="6">
    <source>
        <dbReference type="Proteomes" id="UP000199310"/>
    </source>
</evidence>
<dbReference type="SUPFAM" id="SSF48452">
    <property type="entry name" value="TPR-like"/>
    <property type="match status" value="1"/>
</dbReference>
<evidence type="ECO:0000313" key="5">
    <source>
        <dbReference type="EMBL" id="SEW50449.1"/>
    </source>
</evidence>
<dbReference type="Proteomes" id="UP000199310">
    <property type="component" value="Unassembled WGS sequence"/>
</dbReference>
<keyword evidence="2 3" id="KW-0802">TPR repeat</keyword>
<dbReference type="STRING" id="29529.SAMN04488122_3817"/>
<sequence>MLPDLDPAFSEIMQTARDFSLGNELYYIDSRMLLLSILELTSLSLPLSGSDRQELIRRVMKDQWEQIPGAVMRDGNVPLTVDAEEMVNSATVLQTKLKHTHLLPEHLLLALLSVAGICRDKLQSVGFIFEDYHAYLEETWKSGVVLELSSVAMMPQGKPFRSKLLNWFYRSPLPKKEISTYWRLATYFFRVNHYPFVREYCQYILDEQPDHTEAISLLGATWIIALNYEAALPYFEKAAGLVPGESVYQQDLASCLMHTGHHERGISVLKQLLTTRPGDVPLLNNIGFSCLETGAYAEAIGYFDQAIAIDPEAPFPYNNKGYALLQTGNTAKALECILYSLQLHKGNAYAYRNLALLYLKAHKIPEAKEALLHARKYRFTVMYGPEVDELLAAVN</sequence>
<dbReference type="InterPro" id="IPR051685">
    <property type="entry name" value="Ycf3/AcsC/BcsC/TPR_MFPF"/>
</dbReference>
<dbReference type="Gene3D" id="1.10.1780.10">
    <property type="entry name" value="Clp, N-terminal domain"/>
    <property type="match status" value="1"/>
</dbReference>
<gene>
    <name evidence="5" type="ORF">SAMN04488122_3817</name>
</gene>
<dbReference type="InterPro" id="IPR004176">
    <property type="entry name" value="Clp_R_N"/>
</dbReference>